<reference evidence="6" key="1">
    <citation type="journal article" date="2009" name="Science">
        <title>The B73 maize genome: complexity, diversity, and dynamics.</title>
        <authorList>
            <person name="Schnable P.S."/>
            <person name="Ware D."/>
            <person name="Fulton R.S."/>
            <person name="Stein J.C."/>
            <person name="Wei F."/>
            <person name="Pasternak S."/>
            <person name="Liang C."/>
            <person name="Zhang J."/>
            <person name="Fulton L."/>
            <person name="Graves T.A."/>
            <person name="Minx P."/>
            <person name="Reily A.D."/>
            <person name="Courtney L."/>
            <person name="Kruchowski S.S."/>
            <person name="Tomlinson C."/>
            <person name="Strong C."/>
            <person name="Delehaunty K."/>
            <person name="Fronick C."/>
            <person name="Courtney B."/>
            <person name="Rock S.M."/>
            <person name="Belter E."/>
            <person name="Du F."/>
            <person name="Kim K."/>
            <person name="Abbott R.M."/>
            <person name="Cotton M."/>
            <person name="Levy A."/>
            <person name="Marchetto P."/>
            <person name="Ochoa K."/>
            <person name="Jackson S.M."/>
            <person name="Gillam B."/>
            <person name="Chen W."/>
            <person name="Yan L."/>
            <person name="Higginbotham J."/>
            <person name="Cardenas M."/>
            <person name="Waligorski J."/>
            <person name="Applebaum E."/>
            <person name="Phelps L."/>
            <person name="Falcone J."/>
            <person name="Kanchi K."/>
            <person name="Thane T."/>
            <person name="Scimone A."/>
            <person name="Thane N."/>
            <person name="Henke J."/>
            <person name="Wang T."/>
            <person name="Ruppert J."/>
            <person name="Shah N."/>
            <person name="Rotter K."/>
            <person name="Hodges J."/>
            <person name="Ingenthron E."/>
            <person name="Cordes M."/>
            <person name="Kohlberg S."/>
            <person name="Sgro J."/>
            <person name="Delgado B."/>
            <person name="Mead K."/>
            <person name="Chinwalla A."/>
            <person name="Leonard S."/>
            <person name="Crouse K."/>
            <person name="Collura K."/>
            <person name="Kudrna D."/>
            <person name="Currie J."/>
            <person name="He R."/>
            <person name="Angelova A."/>
            <person name="Rajasekar S."/>
            <person name="Mueller T."/>
            <person name="Lomeli R."/>
            <person name="Scara G."/>
            <person name="Ko A."/>
            <person name="Delaney K."/>
            <person name="Wissotski M."/>
            <person name="Lopez G."/>
            <person name="Campos D."/>
            <person name="Braidotti M."/>
            <person name="Ashley E."/>
            <person name="Golser W."/>
            <person name="Kim H."/>
            <person name="Lee S."/>
            <person name="Lin J."/>
            <person name="Dujmic Z."/>
            <person name="Kim W."/>
            <person name="Talag J."/>
            <person name="Zuccolo A."/>
            <person name="Fan C."/>
            <person name="Sebastian A."/>
            <person name="Kramer M."/>
            <person name="Spiegel L."/>
            <person name="Nascimento L."/>
            <person name="Zutavern T."/>
            <person name="Miller B."/>
            <person name="Ambroise C."/>
            <person name="Muller S."/>
            <person name="Spooner W."/>
            <person name="Narechania A."/>
            <person name="Ren L."/>
            <person name="Wei S."/>
            <person name="Kumari S."/>
            <person name="Faga B."/>
            <person name="Levy M.J."/>
            <person name="McMahan L."/>
            <person name="Van Buren P."/>
            <person name="Vaughn M.W."/>
            <person name="Ying K."/>
            <person name="Yeh C.-T."/>
            <person name="Emrich S.J."/>
            <person name="Jia Y."/>
            <person name="Kalyanaraman A."/>
            <person name="Hsia A.-P."/>
            <person name="Barbazuk W.B."/>
            <person name="Baucom R.S."/>
            <person name="Brutnell T.P."/>
            <person name="Carpita N.C."/>
            <person name="Chaparro C."/>
            <person name="Chia J.-M."/>
            <person name="Deragon J.-M."/>
            <person name="Estill J.C."/>
            <person name="Fu Y."/>
            <person name="Jeddeloh J.A."/>
            <person name="Han Y."/>
            <person name="Lee H."/>
            <person name="Li P."/>
            <person name="Lisch D.R."/>
            <person name="Liu S."/>
            <person name="Liu Z."/>
            <person name="Nagel D.H."/>
            <person name="McCann M.C."/>
            <person name="SanMiguel P."/>
            <person name="Myers A.M."/>
            <person name="Nettleton D."/>
            <person name="Nguyen J."/>
            <person name="Penning B.W."/>
            <person name="Ponnala L."/>
            <person name="Schneider K.L."/>
            <person name="Schwartz D.C."/>
            <person name="Sharma A."/>
            <person name="Soderlund C."/>
            <person name="Springer N.M."/>
            <person name="Sun Q."/>
            <person name="Wang H."/>
            <person name="Waterman M."/>
            <person name="Westerman R."/>
            <person name="Wolfgruber T.K."/>
            <person name="Yang L."/>
            <person name="Yu Y."/>
            <person name="Zhang L."/>
            <person name="Zhou S."/>
            <person name="Zhu Q."/>
            <person name="Bennetzen J.L."/>
            <person name="Dawe R.K."/>
            <person name="Jiang J."/>
            <person name="Jiang N."/>
            <person name="Presting G.G."/>
            <person name="Wessler S.R."/>
            <person name="Aluru S."/>
            <person name="Martienssen R.A."/>
            <person name="Clifton S.W."/>
            <person name="McCombie W.R."/>
            <person name="Wing R.A."/>
            <person name="Wilson R.K."/>
        </authorList>
    </citation>
    <scope>NUCLEOTIDE SEQUENCE [LARGE SCALE GENOMIC DNA]</scope>
    <source>
        <strain evidence="6">cv. B73</strain>
    </source>
</reference>
<dbReference type="Gene3D" id="3.30.860.10">
    <property type="entry name" value="30s Ribosomal Protein S19, Chain A"/>
    <property type="match status" value="1"/>
</dbReference>
<evidence type="ECO:0000256" key="3">
    <source>
        <dbReference type="ARBA" id="ARBA00023274"/>
    </source>
</evidence>
<proteinExistence type="inferred from homology"/>
<evidence type="ECO:0000256" key="1">
    <source>
        <dbReference type="ARBA" id="ARBA00007345"/>
    </source>
</evidence>
<evidence type="ECO:0000256" key="2">
    <source>
        <dbReference type="ARBA" id="ARBA00022980"/>
    </source>
</evidence>
<dbReference type="InterPro" id="IPR023575">
    <property type="entry name" value="Ribosomal_uS19_SF"/>
</dbReference>
<dbReference type="PANTHER" id="PTHR11880:SF67">
    <property type="entry name" value="SMALL RIBOSOMAL SUBUNIT PROTEIN US19M"/>
    <property type="match status" value="1"/>
</dbReference>
<protein>
    <submittedName>
        <fullName evidence="5">Uncharacterized protein</fullName>
    </submittedName>
</protein>
<dbReference type="GO" id="GO:1990904">
    <property type="term" value="C:ribonucleoprotein complex"/>
    <property type="evidence" value="ECO:0007669"/>
    <property type="project" value="UniProtKB-KW"/>
</dbReference>
<reference evidence="5" key="3">
    <citation type="submission" date="2021-05" db="UniProtKB">
        <authorList>
            <consortium name="EnsemblPlants"/>
        </authorList>
    </citation>
    <scope>IDENTIFICATION</scope>
    <source>
        <strain evidence="5">cv. B73</strain>
    </source>
</reference>
<sequence>MEGPTRHHSIDPNRHGSTLRVLFHGRSAWFPLLHPMIRMPPQHGRRLGSSDPDTRALRRVDLLDHAGARPQVRRRDHEVAAAVCRAGHYRRHRHMLASIAPLNLFSGLGATDRDFSSRALWKGAFVDAFLARIKKNRENMNRKKIWSRRSSILPEFVGSTVLIYNGKSHEREIKERAESKSRNVHESSNRCEF</sequence>
<dbReference type="GO" id="GO:0005840">
    <property type="term" value="C:ribosome"/>
    <property type="evidence" value="ECO:0007669"/>
    <property type="project" value="UniProtKB-KW"/>
</dbReference>
<dbReference type="AlphaFoldDB" id="A0A804Q413"/>
<keyword evidence="2" id="KW-0689">Ribosomal protein</keyword>
<dbReference type="GO" id="GO:0003735">
    <property type="term" value="F:structural constituent of ribosome"/>
    <property type="evidence" value="ECO:0007669"/>
    <property type="project" value="InterPro"/>
</dbReference>
<reference evidence="5" key="2">
    <citation type="submission" date="2019-07" db="EMBL/GenBank/DDBJ databases">
        <authorList>
            <person name="Seetharam A."/>
            <person name="Woodhouse M."/>
            <person name="Cannon E."/>
        </authorList>
    </citation>
    <scope>NUCLEOTIDE SEQUENCE [LARGE SCALE GENOMIC DNA]</scope>
    <source>
        <strain evidence="5">cv. B73</strain>
    </source>
</reference>
<dbReference type="SUPFAM" id="SSF54570">
    <property type="entry name" value="Ribosomal protein S19"/>
    <property type="match status" value="1"/>
</dbReference>
<keyword evidence="6" id="KW-1185">Reference proteome</keyword>
<dbReference type="EnsemblPlants" id="Zm00001eb293400_T002">
    <property type="protein sequence ID" value="Zm00001eb293400_P002"/>
    <property type="gene ID" value="Zm00001eb293400"/>
</dbReference>
<dbReference type="InterPro" id="IPR002222">
    <property type="entry name" value="Ribosomal_uS19"/>
</dbReference>
<dbReference type="GO" id="GO:0006412">
    <property type="term" value="P:translation"/>
    <property type="evidence" value="ECO:0007669"/>
    <property type="project" value="InterPro"/>
</dbReference>
<name>A0A804Q413_MAIZE</name>
<dbReference type="InParanoid" id="A0A804Q413"/>
<dbReference type="Pfam" id="PF00203">
    <property type="entry name" value="Ribosomal_S19"/>
    <property type="match status" value="1"/>
</dbReference>
<accession>A0A804Q413</accession>
<evidence type="ECO:0000313" key="6">
    <source>
        <dbReference type="Proteomes" id="UP000007305"/>
    </source>
</evidence>
<feature type="region of interest" description="Disordered" evidence="4">
    <location>
        <begin position="174"/>
        <end position="193"/>
    </location>
</feature>
<dbReference type="PANTHER" id="PTHR11880">
    <property type="entry name" value="RIBOSOMAL PROTEIN S19P FAMILY MEMBER"/>
    <property type="match status" value="1"/>
</dbReference>
<evidence type="ECO:0000313" key="5">
    <source>
        <dbReference type="EnsemblPlants" id="Zm00001eb293400_P002"/>
    </source>
</evidence>
<organism evidence="5 6">
    <name type="scientific">Zea mays</name>
    <name type="common">Maize</name>
    <dbReference type="NCBI Taxonomy" id="4577"/>
    <lineage>
        <taxon>Eukaryota</taxon>
        <taxon>Viridiplantae</taxon>
        <taxon>Streptophyta</taxon>
        <taxon>Embryophyta</taxon>
        <taxon>Tracheophyta</taxon>
        <taxon>Spermatophyta</taxon>
        <taxon>Magnoliopsida</taxon>
        <taxon>Liliopsida</taxon>
        <taxon>Poales</taxon>
        <taxon>Poaceae</taxon>
        <taxon>PACMAD clade</taxon>
        <taxon>Panicoideae</taxon>
        <taxon>Andropogonodae</taxon>
        <taxon>Andropogoneae</taxon>
        <taxon>Tripsacinae</taxon>
        <taxon>Zea</taxon>
    </lineage>
</organism>
<keyword evidence="3" id="KW-0687">Ribonucleoprotein</keyword>
<dbReference type="Proteomes" id="UP000007305">
    <property type="component" value="Chromosome 6"/>
</dbReference>
<comment type="similarity">
    <text evidence="1">Belongs to the universal ribosomal protein uS19 family.</text>
</comment>
<evidence type="ECO:0000256" key="4">
    <source>
        <dbReference type="SAM" id="MobiDB-lite"/>
    </source>
</evidence>
<dbReference type="Gramene" id="Zm00001eb293400_T002">
    <property type="protein sequence ID" value="Zm00001eb293400_P002"/>
    <property type="gene ID" value="Zm00001eb293400"/>
</dbReference>